<dbReference type="Proteomes" id="UP000793456">
    <property type="component" value="Chromosome X"/>
</dbReference>
<gene>
    <name evidence="1" type="ORF">E3U43_022191</name>
</gene>
<evidence type="ECO:0000313" key="2">
    <source>
        <dbReference type="Proteomes" id="UP000793456"/>
    </source>
</evidence>
<protein>
    <submittedName>
        <fullName evidence="1">Uncharacterized protein</fullName>
    </submittedName>
</protein>
<organism evidence="1 2">
    <name type="scientific">Larimichthys crocea</name>
    <name type="common">Large yellow croaker</name>
    <name type="synonym">Pseudosciaena crocea</name>
    <dbReference type="NCBI Taxonomy" id="215358"/>
    <lineage>
        <taxon>Eukaryota</taxon>
        <taxon>Metazoa</taxon>
        <taxon>Chordata</taxon>
        <taxon>Craniata</taxon>
        <taxon>Vertebrata</taxon>
        <taxon>Euteleostomi</taxon>
        <taxon>Actinopterygii</taxon>
        <taxon>Neopterygii</taxon>
        <taxon>Teleostei</taxon>
        <taxon>Neoteleostei</taxon>
        <taxon>Acanthomorphata</taxon>
        <taxon>Eupercaria</taxon>
        <taxon>Sciaenidae</taxon>
        <taxon>Larimichthys</taxon>
    </lineage>
</organism>
<reference evidence="1" key="1">
    <citation type="submission" date="2018-11" db="EMBL/GenBank/DDBJ databases">
        <title>The sequence and de novo assembly of Larimichthys crocea genome using PacBio and Hi-C technologies.</title>
        <authorList>
            <person name="Xu P."/>
            <person name="Chen B."/>
            <person name="Zhou Z."/>
            <person name="Ke Q."/>
            <person name="Wu Y."/>
            <person name="Bai H."/>
            <person name="Pu F."/>
        </authorList>
    </citation>
    <scope>NUCLEOTIDE SEQUENCE</scope>
    <source>
        <tissue evidence="1">Muscle</tissue>
    </source>
</reference>
<evidence type="ECO:0000313" key="1">
    <source>
        <dbReference type="EMBL" id="TMS13711.1"/>
    </source>
</evidence>
<dbReference type="EMBL" id="CM011683">
    <property type="protein sequence ID" value="TMS13711.1"/>
    <property type="molecule type" value="Genomic_DNA"/>
</dbReference>
<comment type="caution">
    <text evidence="1">The sequence shown here is derived from an EMBL/GenBank/DDBJ whole genome shotgun (WGS) entry which is preliminary data.</text>
</comment>
<accession>A0ACD3R408</accession>
<name>A0ACD3R408_LARCR</name>
<proteinExistence type="predicted"/>
<sequence length="881" mass="95852">MALEHGRQFMDNMSGGKVDEALVKSTCLHHWSKQNAVDVSALCSQDVLRVLMSLQPVLQDAIQKKRTVRSWGVQGPLTWQQFHKMAGRGSYGTDESPEPLPIPTFLVGYEYDFVVLSPFGLPYWEKLLLDPFGSQRDIGYLVVCPDNEALLSGAKSFFRDLTAVYESCRLGQHRPISKGYPDGIVLVGGSGAKNLMDQPVSDWFLKAASGNSDAFTKLKLYAQVCRHNLAPYLASQPLDSSLLTQPSPPPSSSQSSSTQLPNSTSSSVSQQGSVNAAGSSIPNNSSSSNSGSANGSASSNSLVTSSGQPGSGMPPAKPNSFPHFGNMGSQSQGGPQSGQLGQQAGTQNTGTSGDNSNSQAQGPTEPPESYKEADSGPGPVPAHSSVWTLGLLRCYLEMLQFLPPHIRNSISVQIVPCQYLLQPVRGEDRHIYAQHLKSLAFSVFAQCRRPLPTSTNVKSLTGFGPGLAIDTALKSPERPECLRLYTPPFILAPVKDKQTELGETFGEASQKYNVLFVGYCLSHDQRWLLATCTDLYGELLETCIINIDVPNRARRKKGSVRRLGLQKLWDWCLGLGADDISPLEGDWSILLSRRNLQSLSRRLKEMCRMCGISASDTPSILSVCLVAMEPQGSFIIMPDSVSTGSVFGRSTTLNMQTSQLSTPQDTSCTHILVFPTSAFVQVASSNYTNIDPNIDILNATTDGSDAIGIFDLLDQENELVDPDIINISPTTSPVHSPGSHYHHGGDGSKGQSTDRMESHEEVPNLLQQPLALGYFVSTAKAGPLPDWFWSACPQAQNQCPLFLKASLHLHVSSVQSDELLHSKHSHPLDSNQTSDVLRFVLEQYNALSWLTCDPATQDRRSCLPIHFVVLNQMYNFIMNML</sequence>
<keyword evidence="2" id="KW-1185">Reference proteome</keyword>